<evidence type="ECO:0000313" key="4">
    <source>
        <dbReference type="Proteomes" id="UP000281549"/>
    </source>
</evidence>
<name>A0A075AW65_ROZAC</name>
<proteinExistence type="predicted"/>
<gene>
    <name evidence="1" type="ORF">O9G_002068</name>
    <name evidence="2" type="ORF">ROZALSC1DRAFT_30923</name>
</gene>
<dbReference type="AlphaFoldDB" id="A0A075AW65"/>
<dbReference type="Proteomes" id="UP000281549">
    <property type="component" value="Unassembled WGS sequence"/>
</dbReference>
<dbReference type="Proteomes" id="UP000030755">
    <property type="component" value="Unassembled WGS sequence"/>
</dbReference>
<organism evidence="1 3">
    <name type="scientific">Rozella allomycis (strain CSF55)</name>
    <dbReference type="NCBI Taxonomy" id="988480"/>
    <lineage>
        <taxon>Eukaryota</taxon>
        <taxon>Fungi</taxon>
        <taxon>Fungi incertae sedis</taxon>
        <taxon>Cryptomycota</taxon>
        <taxon>Cryptomycota incertae sedis</taxon>
        <taxon>Rozella</taxon>
    </lineage>
</organism>
<evidence type="ECO:0000313" key="3">
    <source>
        <dbReference type="Proteomes" id="UP000030755"/>
    </source>
</evidence>
<keyword evidence="3" id="KW-1185">Reference proteome</keyword>
<dbReference type="EMBL" id="KE560949">
    <property type="protein sequence ID" value="EPZ34495.1"/>
    <property type="molecule type" value="Genomic_DNA"/>
</dbReference>
<evidence type="ECO:0000313" key="1">
    <source>
        <dbReference type="EMBL" id="EPZ34495.1"/>
    </source>
</evidence>
<sequence length="127" mass="14785">MSDAVENDYVNLVKLLVGTNSDERYFSFLSSKELPNHLIYQIIELKRIEILNYLMDKGVIKEEILFACLQTFKDRQKVDEFLKEVQSVSLPLLEYVSSVQSDELNSRKLLLSIEPNLIIQDTKEELD</sequence>
<protein>
    <submittedName>
        <fullName evidence="1">Uncharacterized protein</fullName>
    </submittedName>
</protein>
<dbReference type="EMBL" id="ML005946">
    <property type="protein sequence ID" value="RKP17246.1"/>
    <property type="molecule type" value="Genomic_DNA"/>
</dbReference>
<reference evidence="1 3" key="1">
    <citation type="journal article" date="2013" name="Curr. Biol.">
        <title>Shared signatures of parasitism and phylogenomics unite Cryptomycota and microsporidia.</title>
        <authorList>
            <person name="James T.Y."/>
            <person name="Pelin A."/>
            <person name="Bonen L."/>
            <person name="Ahrendt S."/>
            <person name="Sain D."/>
            <person name="Corradi N."/>
            <person name="Stajich J.E."/>
        </authorList>
    </citation>
    <scope>NUCLEOTIDE SEQUENCE [LARGE SCALE GENOMIC DNA]</scope>
    <source>
        <strain evidence="1">CSF55</strain>
        <strain evidence="1">CSF55</strain>
    </source>
</reference>
<evidence type="ECO:0000313" key="2">
    <source>
        <dbReference type="EMBL" id="RKP17246.1"/>
    </source>
</evidence>
<reference evidence="4" key="2">
    <citation type="journal article" date="2018" name="Nat. Microbiol.">
        <title>Leveraging single-cell genomics to expand the fungal tree of life.</title>
        <authorList>
            <person name="Ahrendt S.R."/>
            <person name="Quandt C.A."/>
            <person name="Ciobanu D."/>
            <person name="Clum A."/>
            <person name="Salamov A."/>
            <person name="Andreopoulos B."/>
            <person name="Cheng J.F."/>
            <person name="Woyke T."/>
            <person name="Pelin A."/>
            <person name="Henrissat B."/>
            <person name="Reynolds N.K."/>
            <person name="Benny G.L."/>
            <person name="Smith M.E."/>
            <person name="James T.Y."/>
            <person name="Grigoriev I.V."/>
        </authorList>
    </citation>
    <scope>NUCLEOTIDE SEQUENCE [LARGE SCALE GENOMIC DNA]</scope>
    <source>
        <strain evidence="4">CSF55</strain>
    </source>
</reference>
<reference evidence="2" key="3">
    <citation type="submission" date="2018-08" db="EMBL/GenBank/DDBJ databases">
        <title>Leveraging single-cell genomics to expand the Fungal Tree of Life.</title>
        <authorList>
            <consortium name="DOE Joint Genome Institute"/>
            <person name="Ahrendt S.R."/>
            <person name="Quandt C.A."/>
            <person name="Ciobanu D."/>
            <person name="Clum A."/>
            <person name="Salamov A."/>
            <person name="Andreopoulos B."/>
            <person name="Cheng J.-F."/>
            <person name="Woyke T."/>
            <person name="Pelin A."/>
            <person name="Henrissat B."/>
            <person name="Reynolds N."/>
            <person name="Benny G.L."/>
            <person name="Smith M.E."/>
            <person name="James T.Y."/>
            <person name="Grigoriev I.V."/>
        </authorList>
    </citation>
    <scope>NUCLEOTIDE SEQUENCE</scope>
    <source>
        <strain evidence="2">CSF55</strain>
    </source>
</reference>
<accession>A0A075AW65</accession>
<dbReference type="HOGENOM" id="CLU_1971763_0_0_1"/>